<name>A0A0A0EDQ6_9RHOB</name>
<proteinExistence type="predicted"/>
<reference evidence="2 3" key="1">
    <citation type="journal article" date="2015" name="Antonie Van Leeuwenhoek">
        <title>Pseudooceanicola atlanticus gen. nov. sp. nov., isolated from surface seawater of the Atlantic Ocean and reclassification of Oceanicola batsensis, Oceanicola marinus, Oceanicola nitratireducens, Oceanicola nanhaiensis, Oceanicola antarcticus and Oceanicola flagellatus, as Pseudooceanicola batsensis comb. nov., Pseudooceanicola marinus comb. nov., Pseudooceanicola nitratireducens comb. nov., Pseudooceanicola nanhaiensis comb. nov., Pseudooceanicola antarcticus comb. nov., and Pseudooceanicola flagellatus comb. nov.</title>
        <authorList>
            <person name="Lai Q."/>
            <person name="Li G."/>
            <person name="Liu X."/>
            <person name="Du Y."/>
            <person name="Sun F."/>
            <person name="Shao Z."/>
        </authorList>
    </citation>
    <scope>NUCLEOTIDE SEQUENCE [LARGE SCALE GENOMIC DNA]</scope>
    <source>
        <strain evidence="2 3">22II-s11g</strain>
    </source>
</reference>
<evidence type="ECO:0000313" key="3">
    <source>
        <dbReference type="Proteomes" id="UP000030004"/>
    </source>
</evidence>
<dbReference type="STRING" id="1461694.ATO9_12330"/>
<accession>A0A0A0EDQ6</accession>
<dbReference type="Proteomes" id="UP000030004">
    <property type="component" value="Unassembled WGS sequence"/>
</dbReference>
<sequence>MKPIWLAAALVLSAHGVHADQYTETMKSFARDNMSWVNDPIVVDAIRAQNMRTRALSQPQIDEMDRNWRQQVGLASRPLIDPVLNNPTSDFLRRHVEGSDGIMTEVFLMDGRGLNVAASDTTSDYWQGDEEKFSETYGLGAGSIHVSDIEYDDSTQTYQGQVSITIVDPTSGEVIGAATVGLNAEMLF</sequence>
<comment type="caution">
    <text evidence="2">The sequence shown here is derived from an EMBL/GenBank/DDBJ whole genome shotgun (WGS) entry which is preliminary data.</text>
</comment>
<gene>
    <name evidence="2" type="ORF">ATO9_12330</name>
</gene>
<feature type="chain" id="PRO_5001962129" evidence="1">
    <location>
        <begin position="20"/>
        <end position="188"/>
    </location>
</feature>
<evidence type="ECO:0000313" key="2">
    <source>
        <dbReference type="EMBL" id="KGM48420.1"/>
    </source>
</evidence>
<feature type="signal peptide" evidence="1">
    <location>
        <begin position="1"/>
        <end position="19"/>
    </location>
</feature>
<dbReference type="OrthoDB" id="195732at2"/>
<keyword evidence="1" id="KW-0732">Signal</keyword>
<dbReference type="EMBL" id="AQQX01000004">
    <property type="protein sequence ID" value="KGM48420.1"/>
    <property type="molecule type" value="Genomic_DNA"/>
</dbReference>
<dbReference type="eggNOG" id="COG0834">
    <property type="taxonomic scope" value="Bacteria"/>
</dbReference>
<keyword evidence="3" id="KW-1185">Reference proteome</keyword>
<organism evidence="2 3">
    <name type="scientific">Pseudooceanicola atlanticus</name>
    <dbReference type="NCBI Taxonomy" id="1461694"/>
    <lineage>
        <taxon>Bacteria</taxon>
        <taxon>Pseudomonadati</taxon>
        <taxon>Pseudomonadota</taxon>
        <taxon>Alphaproteobacteria</taxon>
        <taxon>Rhodobacterales</taxon>
        <taxon>Paracoccaceae</taxon>
        <taxon>Pseudooceanicola</taxon>
    </lineage>
</organism>
<dbReference type="RefSeq" id="WP_043749187.1">
    <property type="nucleotide sequence ID" value="NZ_AQQX01000004.1"/>
</dbReference>
<evidence type="ECO:0000256" key="1">
    <source>
        <dbReference type="SAM" id="SignalP"/>
    </source>
</evidence>
<protein>
    <submittedName>
        <fullName evidence="2">Uncharacterized protein</fullName>
    </submittedName>
</protein>
<dbReference type="AlphaFoldDB" id="A0A0A0EDQ6"/>